<dbReference type="PANTHER" id="PTHR16861">
    <property type="entry name" value="GLYCOPROTEIN 38"/>
    <property type="match status" value="1"/>
</dbReference>
<dbReference type="PANTHER" id="PTHR16861:SF4">
    <property type="entry name" value="SH3 DOMAIN PROTEIN (AFU_ORTHOLOGUE AFUA_1G13610)"/>
    <property type="match status" value="1"/>
</dbReference>
<protein>
    <recommendedName>
        <fullName evidence="4">WSC domain-containing protein</fullName>
    </recommendedName>
</protein>
<keyword evidence="2" id="KW-0812">Transmembrane</keyword>
<keyword evidence="6" id="KW-1185">Reference proteome</keyword>
<evidence type="ECO:0000313" key="6">
    <source>
        <dbReference type="Proteomes" id="UP000748025"/>
    </source>
</evidence>
<dbReference type="PROSITE" id="PS51212">
    <property type="entry name" value="WSC"/>
    <property type="match status" value="1"/>
</dbReference>
<evidence type="ECO:0000256" key="3">
    <source>
        <dbReference type="SAM" id="SignalP"/>
    </source>
</evidence>
<feature type="chain" id="PRO_5040335560" description="WSC domain-containing protein" evidence="3">
    <location>
        <begin position="29"/>
        <end position="321"/>
    </location>
</feature>
<feature type="compositionally biased region" description="Polar residues" evidence="1">
    <location>
        <begin position="256"/>
        <end position="268"/>
    </location>
</feature>
<evidence type="ECO:0000256" key="2">
    <source>
        <dbReference type="SAM" id="Phobius"/>
    </source>
</evidence>
<sequence length="321" mass="33825">MLSLPVLGAPTIGSFILMAATWGGSTDALDLDICATVNTASTARNVSIYQTNGLCQDYCNPLGYAYAVTQANSCWCSNYTPDKSIQVSTAKCSSGCPGYPFEKCGGPGVFGYVVMSGALPLGTKGGSTPSNTDPQSSSTASETPATTPTTTQPSRVETVIADGTVKTVIIIPTETGRPIPSNNQNVDVEESGLKTGAVVGIVVGVVGGVLILAAIIIFLYFRRKKQQQQDGYQDDPSIRGSSVGMMAGGRPEMSRTPGSPVSTGNRSSLLPVDPRMDPFQQSLYARNGSRESVGTLRDDHDYSRRIQQPKILRATNPDPDI</sequence>
<feature type="transmembrane region" description="Helical" evidence="2">
    <location>
        <begin position="197"/>
        <end position="221"/>
    </location>
</feature>
<evidence type="ECO:0000256" key="1">
    <source>
        <dbReference type="SAM" id="MobiDB-lite"/>
    </source>
</evidence>
<reference evidence="5" key="1">
    <citation type="journal article" date="2020" name="bioRxiv">
        <title>Whole genome comparisons of ergot fungi reveals the divergence and evolution of species within the genus Claviceps are the result of varying mechanisms driving genome evolution and host range expansion.</title>
        <authorList>
            <person name="Wyka S.A."/>
            <person name="Mondo S.J."/>
            <person name="Liu M."/>
            <person name="Dettman J."/>
            <person name="Nalam V."/>
            <person name="Broders K.D."/>
        </authorList>
    </citation>
    <scope>NUCLEOTIDE SEQUENCE</scope>
    <source>
        <strain evidence="5">CCC 602</strain>
    </source>
</reference>
<keyword evidence="2" id="KW-1133">Transmembrane helix</keyword>
<feature type="signal peptide" evidence="3">
    <location>
        <begin position="1"/>
        <end position="28"/>
    </location>
</feature>
<feature type="region of interest" description="Disordered" evidence="1">
    <location>
        <begin position="228"/>
        <end position="321"/>
    </location>
</feature>
<dbReference type="Pfam" id="PF01822">
    <property type="entry name" value="WSC"/>
    <property type="match status" value="1"/>
</dbReference>
<gene>
    <name evidence="5" type="ORF">E4U43_002607</name>
</gene>
<feature type="compositionally biased region" description="Low complexity" evidence="1">
    <location>
        <begin position="134"/>
        <end position="154"/>
    </location>
</feature>
<keyword evidence="2" id="KW-0472">Membrane</keyword>
<comment type="caution">
    <text evidence="5">The sequence shown here is derived from an EMBL/GenBank/DDBJ whole genome shotgun (WGS) entry which is preliminary data.</text>
</comment>
<evidence type="ECO:0000313" key="5">
    <source>
        <dbReference type="EMBL" id="KAG5997597.1"/>
    </source>
</evidence>
<feature type="region of interest" description="Disordered" evidence="1">
    <location>
        <begin position="123"/>
        <end position="156"/>
    </location>
</feature>
<feature type="domain" description="WSC" evidence="4">
    <location>
        <begin position="28"/>
        <end position="116"/>
    </location>
</feature>
<dbReference type="SMART" id="SM00321">
    <property type="entry name" value="WSC"/>
    <property type="match status" value="1"/>
</dbReference>
<name>A0A9P7N8F3_9HYPO</name>
<proteinExistence type="predicted"/>
<keyword evidence="3" id="KW-0732">Signal</keyword>
<dbReference type="OrthoDB" id="2537459at2759"/>
<dbReference type="InterPro" id="IPR002889">
    <property type="entry name" value="WSC_carb-bd"/>
</dbReference>
<dbReference type="EMBL" id="SRPW01001937">
    <property type="protein sequence ID" value="KAG5997597.1"/>
    <property type="molecule type" value="Genomic_DNA"/>
</dbReference>
<accession>A0A9P7N8F3</accession>
<organism evidence="5 6">
    <name type="scientific">Claviceps pusilla</name>
    <dbReference type="NCBI Taxonomy" id="123648"/>
    <lineage>
        <taxon>Eukaryota</taxon>
        <taxon>Fungi</taxon>
        <taxon>Dikarya</taxon>
        <taxon>Ascomycota</taxon>
        <taxon>Pezizomycotina</taxon>
        <taxon>Sordariomycetes</taxon>
        <taxon>Hypocreomycetidae</taxon>
        <taxon>Hypocreales</taxon>
        <taxon>Clavicipitaceae</taxon>
        <taxon>Claviceps</taxon>
    </lineage>
</organism>
<dbReference type="Proteomes" id="UP000748025">
    <property type="component" value="Unassembled WGS sequence"/>
</dbReference>
<dbReference type="AlphaFoldDB" id="A0A9P7N8F3"/>
<evidence type="ECO:0000259" key="4">
    <source>
        <dbReference type="PROSITE" id="PS51212"/>
    </source>
</evidence>